<proteinExistence type="predicted"/>
<evidence type="ECO:0000256" key="1">
    <source>
        <dbReference type="SAM" id="Phobius"/>
    </source>
</evidence>
<organism evidence="3 4">
    <name type="scientific">Schizopora paradoxa</name>
    <dbReference type="NCBI Taxonomy" id="27342"/>
    <lineage>
        <taxon>Eukaryota</taxon>
        <taxon>Fungi</taxon>
        <taxon>Dikarya</taxon>
        <taxon>Basidiomycota</taxon>
        <taxon>Agaricomycotina</taxon>
        <taxon>Agaricomycetes</taxon>
        <taxon>Hymenochaetales</taxon>
        <taxon>Schizoporaceae</taxon>
        <taxon>Schizopora</taxon>
    </lineage>
</organism>
<name>A0A0H2RMF5_9AGAM</name>
<evidence type="ECO:0000313" key="3">
    <source>
        <dbReference type="EMBL" id="KLO13135.1"/>
    </source>
</evidence>
<keyword evidence="1" id="KW-0472">Membrane</keyword>
<keyword evidence="1" id="KW-0812">Transmembrane</keyword>
<dbReference type="InterPro" id="IPR045340">
    <property type="entry name" value="DUF6533"/>
</dbReference>
<dbReference type="InParanoid" id="A0A0H2RMF5"/>
<feature type="transmembrane region" description="Helical" evidence="1">
    <location>
        <begin position="83"/>
        <end position="104"/>
    </location>
</feature>
<evidence type="ECO:0000313" key="4">
    <source>
        <dbReference type="Proteomes" id="UP000053477"/>
    </source>
</evidence>
<gene>
    <name evidence="3" type="ORF">SCHPADRAFT_940609</name>
</gene>
<dbReference type="EMBL" id="KQ085964">
    <property type="protein sequence ID" value="KLO13135.1"/>
    <property type="molecule type" value="Genomic_DNA"/>
</dbReference>
<protein>
    <recommendedName>
        <fullName evidence="2">DUF6533 domain-containing protein</fullName>
    </recommendedName>
</protein>
<dbReference type="Pfam" id="PF20151">
    <property type="entry name" value="DUF6533"/>
    <property type="match status" value="1"/>
</dbReference>
<dbReference type="AlphaFoldDB" id="A0A0H2RMF5"/>
<evidence type="ECO:0000259" key="2">
    <source>
        <dbReference type="Pfam" id="PF20151"/>
    </source>
</evidence>
<keyword evidence="1" id="KW-1133">Transmembrane helix</keyword>
<feature type="domain" description="DUF6533" evidence="2">
    <location>
        <begin position="16"/>
        <end position="61"/>
    </location>
</feature>
<dbReference type="OrthoDB" id="2686513at2759"/>
<keyword evidence="4" id="KW-1185">Reference proteome</keyword>
<dbReference type="Proteomes" id="UP000053477">
    <property type="component" value="Unassembled WGS sequence"/>
</dbReference>
<sequence>MGVIVNGLHKVVIVKYVNLASATLLTYDTIINIEEEVNFIWRNHWNLGTWLYLATRYLAFVDTSTMLFYLFLNNMNVEHCHSVYAASMCGLIAEIILSVRAYALWKRSRLMLISLVVLNVVCIFSKSYRSSEGQPQVDSSDADIIYHTLIDKCVGFPALSVSDFCPMSSIGSYDKGIRFFCQFHAFRNSSDGFGDFKCWRETSNPLIRILYKDGILHLVCLLSSSCVNVVIFSVESMKDYYALAVELQRVFHGILSARIILNLRKVASNSRGWTDFSISKLSNLPEKQLAGRVKDNSTLESIR</sequence>
<feature type="transmembrane region" description="Helical" evidence="1">
    <location>
        <begin position="50"/>
        <end position="71"/>
    </location>
</feature>
<reference evidence="3 4" key="1">
    <citation type="submission" date="2015-04" db="EMBL/GenBank/DDBJ databases">
        <title>Complete genome sequence of Schizopora paradoxa KUC8140, a cosmopolitan wood degrader in East Asia.</title>
        <authorList>
            <consortium name="DOE Joint Genome Institute"/>
            <person name="Min B."/>
            <person name="Park H."/>
            <person name="Jang Y."/>
            <person name="Kim J.-J."/>
            <person name="Kim K.H."/>
            <person name="Pangilinan J."/>
            <person name="Lipzen A."/>
            <person name="Riley R."/>
            <person name="Grigoriev I.V."/>
            <person name="Spatafora J.W."/>
            <person name="Choi I.-G."/>
        </authorList>
    </citation>
    <scope>NUCLEOTIDE SEQUENCE [LARGE SCALE GENOMIC DNA]</scope>
    <source>
        <strain evidence="3 4">KUC8140</strain>
    </source>
</reference>
<accession>A0A0H2RMF5</accession>